<dbReference type="EMBL" id="BJNF01000122">
    <property type="protein sequence ID" value="GEC17607.1"/>
    <property type="molecule type" value="Genomic_DNA"/>
</dbReference>
<dbReference type="InterPro" id="IPR018684">
    <property type="entry name" value="DUF2171"/>
</dbReference>
<dbReference type="AlphaFoldDB" id="A0A4Y3WF10"/>
<dbReference type="Pfam" id="PF09939">
    <property type="entry name" value="DUF2171"/>
    <property type="match status" value="1"/>
</dbReference>
<evidence type="ECO:0000313" key="1">
    <source>
        <dbReference type="EMBL" id="GEC17607.1"/>
    </source>
</evidence>
<evidence type="ECO:0008006" key="3">
    <source>
        <dbReference type="Google" id="ProtNLM"/>
    </source>
</evidence>
<dbReference type="Proteomes" id="UP000318825">
    <property type="component" value="Unassembled WGS sequence"/>
</dbReference>
<organism evidence="1 2">
    <name type="scientific">Nitrobacter winogradskyi</name>
    <name type="common">Nitrobacter agilis</name>
    <dbReference type="NCBI Taxonomy" id="913"/>
    <lineage>
        <taxon>Bacteria</taxon>
        <taxon>Pseudomonadati</taxon>
        <taxon>Pseudomonadota</taxon>
        <taxon>Alphaproteobacteria</taxon>
        <taxon>Hyphomicrobiales</taxon>
        <taxon>Nitrobacteraceae</taxon>
        <taxon>Nitrobacter</taxon>
    </lineage>
</organism>
<proteinExistence type="predicted"/>
<gene>
    <name evidence="1" type="ORF">NWI01_34990</name>
</gene>
<sequence length="69" mass="7939">MQMHEIREHMKVVDKDGAEVGIVDEVEVSRLKLEKGSDNQHHYVDKELVADVEGNTVRLSVQAKEVKRR</sequence>
<protein>
    <recommendedName>
        <fullName evidence="3">DUF2171 domain-containing protein</fullName>
    </recommendedName>
</protein>
<reference evidence="1 2" key="1">
    <citation type="submission" date="2019-06" db="EMBL/GenBank/DDBJ databases">
        <title>Whole genome shotgun sequence of Nitrobacter winogradskyi NBRC 14297.</title>
        <authorList>
            <person name="Hosoyama A."/>
            <person name="Uohara A."/>
            <person name="Ohji S."/>
            <person name="Ichikawa N."/>
        </authorList>
    </citation>
    <scope>NUCLEOTIDE SEQUENCE [LARGE SCALE GENOMIC DNA]</scope>
    <source>
        <strain evidence="1 2">NBRC 14297</strain>
    </source>
</reference>
<name>A0A4Y3WF10_NITWI</name>
<accession>A0A4Y3WF10</accession>
<comment type="caution">
    <text evidence="1">The sequence shown here is derived from an EMBL/GenBank/DDBJ whole genome shotgun (WGS) entry which is preliminary data.</text>
</comment>
<evidence type="ECO:0000313" key="2">
    <source>
        <dbReference type="Proteomes" id="UP000318825"/>
    </source>
</evidence>